<proteinExistence type="predicted"/>
<evidence type="ECO:0000313" key="6">
    <source>
        <dbReference type="EMBL" id="EGG02914.1"/>
    </source>
</evidence>
<keyword evidence="4 5" id="KW-0472">Membrane</keyword>
<feature type="transmembrane region" description="Helical" evidence="5">
    <location>
        <begin position="112"/>
        <end position="135"/>
    </location>
</feature>
<dbReference type="RefSeq" id="XP_007413707.1">
    <property type="nucleotide sequence ID" value="XM_007413645.1"/>
</dbReference>
<name>F4RX68_MELLP</name>
<evidence type="ECO:0008006" key="8">
    <source>
        <dbReference type="Google" id="ProtNLM"/>
    </source>
</evidence>
<evidence type="ECO:0000256" key="1">
    <source>
        <dbReference type="ARBA" id="ARBA00004141"/>
    </source>
</evidence>
<dbReference type="InParanoid" id="F4RX68"/>
<sequence length="246" mass="27220">MYLEKNSESIPHTLPVIALEDNQHIHKQPTHLTSSISEFIGVFIFVVCAETIKLFGDNLLIFGKFPVKDLFPYLLAQLLGATFGALCVHGGYHLYTGVILTQLSTANATFVTVSTLCLMTFTIEWLFAMLASMFIHLDVAQSKGKMFLGGPGCLRWLSVMYFMSVVYFFEARLVINTAYGMGVQIASWILQVKPLALQWSCAATTFVSLPAFMAGGALYKLRHPEKISRADSTEKCMEPLGSAELV</sequence>
<comment type="subcellular location">
    <subcellularLocation>
        <location evidence="1">Membrane</location>
        <topology evidence="1">Multi-pass membrane protein</topology>
    </subcellularLocation>
</comment>
<dbReference type="KEGG" id="mlr:MELLADRAFT_65907"/>
<evidence type="ECO:0000256" key="4">
    <source>
        <dbReference type="ARBA" id="ARBA00023136"/>
    </source>
</evidence>
<dbReference type="HOGENOM" id="CLU_1129265_0_0_1"/>
<evidence type="ECO:0000256" key="3">
    <source>
        <dbReference type="ARBA" id="ARBA00022989"/>
    </source>
</evidence>
<dbReference type="InterPro" id="IPR023271">
    <property type="entry name" value="Aquaporin-like"/>
</dbReference>
<dbReference type="OrthoDB" id="3222at2759"/>
<accession>F4RX68</accession>
<feature type="transmembrane region" description="Helical" evidence="5">
    <location>
        <begin position="195"/>
        <end position="219"/>
    </location>
</feature>
<feature type="transmembrane region" description="Helical" evidence="5">
    <location>
        <begin position="156"/>
        <end position="175"/>
    </location>
</feature>
<organism evidence="7">
    <name type="scientific">Melampsora larici-populina (strain 98AG31 / pathotype 3-4-7)</name>
    <name type="common">Poplar leaf rust fungus</name>
    <dbReference type="NCBI Taxonomy" id="747676"/>
    <lineage>
        <taxon>Eukaryota</taxon>
        <taxon>Fungi</taxon>
        <taxon>Dikarya</taxon>
        <taxon>Basidiomycota</taxon>
        <taxon>Pucciniomycotina</taxon>
        <taxon>Pucciniomycetes</taxon>
        <taxon>Pucciniales</taxon>
        <taxon>Melampsoraceae</taxon>
        <taxon>Melampsora</taxon>
    </lineage>
</organism>
<keyword evidence="2 5" id="KW-0812">Transmembrane</keyword>
<keyword evidence="3 5" id="KW-1133">Transmembrane helix</keyword>
<dbReference type="AlphaFoldDB" id="F4RX68"/>
<dbReference type="Gene3D" id="1.20.1080.10">
    <property type="entry name" value="Glycerol uptake facilitator protein"/>
    <property type="match status" value="1"/>
</dbReference>
<dbReference type="SUPFAM" id="SSF81338">
    <property type="entry name" value="Aquaporin-like"/>
    <property type="match status" value="1"/>
</dbReference>
<evidence type="ECO:0000313" key="7">
    <source>
        <dbReference type="Proteomes" id="UP000001072"/>
    </source>
</evidence>
<gene>
    <name evidence="6" type="ORF">MELLADRAFT_65907</name>
</gene>
<feature type="transmembrane region" description="Helical" evidence="5">
    <location>
        <begin position="73"/>
        <end position="92"/>
    </location>
</feature>
<dbReference type="Proteomes" id="UP000001072">
    <property type="component" value="Unassembled WGS sequence"/>
</dbReference>
<dbReference type="GeneID" id="18930521"/>
<keyword evidence="7" id="KW-1185">Reference proteome</keyword>
<dbReference type="GO" id="GO:0016020">
    <property type="term" value="C:membrane"/>
    <property type="evidence" value="ECO:0007669"/>
    <property type="project" value="UniProtKB-SubCell"/>
</dbReference>
<evidence type="ECO:0000256" key="2">
    <source>
        <dbReference type="ARBA" id="ARBA00022692"/>
    </source>
</evidence>
<protein>
    <recommendedName>
        <fullName evidence="8">Aquaporin</fullName>
    </recommendedName>
</protein>
<evidence type="ECO:0000256" key="5">
    <source>
        <dbReference type="SAM" id="Phobius"/>
    </source>
</evidence>
<feature type="transmembrane region" description="Helical" evidence="5">
    <location>
        <begin position="39"/>
        <end position="61"/>
    </location>
</feature>
<dbReference type="VEuPathDB" id="FungiDB:MELLADRAFT_65907"/>
<dbReference type="EMBL" id="GL883127">
    <property type="protein sequence ID" value="EGG02914.1"/>
    <property type="molecule type" value="Genomic_DNA"/>
</dbReference>
<reference evidence="7" key="1">
    <citation type="journal article" date="2011" name="Proc. Natl. Acad. Sci. U.S.A.">
        <title>Obligate biotrophy features unraveled by the genomic analysis of rust fungi.</title>
        <authorList>
            <person name="Duplessis S."/>
            <person name="Cuomo C.A."/>
            <person name="Lin Y.-C."/>
            <person name="Aerts A."/>
            <person name="Tisserant E."/>
            <person name="Veneault-Fourrey C."/>
            <person name="Joly D.L."/>
            <person name="Hacquard S."/>
            <person name="Amselem J."/>
            <person name="Cantarel B.L."/>
            <person name="Chiu R."/>
            <person name="Coutinho P.M."/>
            <person name="Feau N."/>
            <person name="Field M."/>
            <person name="Frey P."/>
            <person name="Gelhaye E."/>
            <person name="Goldberg J."/>
            <person name="Grabherr M.G."/>
            <person name="Kodira C.D."/>
            <person name="Kohler A."/>
            <person name="Kuees U."/>
            <person name="Lindquist E.A."/>
            <person name="Lucas S.M."/>
            <person name="Mago R."/>
            <person name="Mauceli E."/>
            <person name="Morin E."/>
            <person name="Murat C."/>
            <person name="Pangilinan J.L."/>
            <person name="Park R."/>
            <person name="Pearson M."/>
            <person name="Quesneville H."/>
            <person name="Rouhier N."/>
            <person name="Sakthikumar S."/>
            <person name="Salamov A.A."/>
            <person name="Schmutz J."/>
            <person name="Selles B."/>
            <person name="Shapiro H."/>
            <person name="Tanguay P."/>
            <person name="Tuskan G.A."/>
            <person name="Henrissat B."/>
            <person name="Van de Peer Y."/>
            <person name="Rouze P."/>
            <person name="Ellis J.G."/>
            <person name="Dodds P.N."/>
            <person name="Schein J.E."/>
            <person name="Zhong S."/>
            <person name="Hamelin R.C."/>
            <person name="Grigoriev I.V."/>
            <person name="Szabo L.J."/>
            <person name="Martin F."/>
        </authorList>
    </citation>
    <scope>NUCLEOTIDE SEQUENCE [LARGE SCALE GENOMIC DNA]</scope>
    <source>
        <strain evidence="7">98AG31 / pathotype 3-4-7</strain>
    </source>
</reference>